<name>A0ABQ5HJL0_9ASTR</name>
<reference evidence="2" key="1">
    <citation type="journal article" date="2022" name="Int. J. Mol. Sci.">
        <title>Draft Genome of Tanacetum Coccineum: Genomic Comparison of Closely Related Tanacetum-Family Plants.</title>
        <authorList>
            <person name="Yamashiro T."/>
            <person name="Shiraishi A."/>
            <person name="Nakayama K."/>
            <person name="Satake H."/>
        </authorList>
    </citation>
    <scope>NUCLEOTIDE SEQUENCE</scope>
</reference>
<feature type="compositionally biased region" description="Acidic residues" evidence="1">
    <location>
        <begin position="202"/>
        <end position="211"/>
    </location>
</feature>
<gene>
    <name evidence="2" type="ORF">Tco_1069426</name>
</gene>
<feature type="compositionally biased region" description="Basic residues" evidence="1">
    <location>
        <begin position="48"/>
        <end position="66"/>
    </location>
</feature>
<reference evidence="2" key="2">
    <citation type="submission" date="2022-01" db="EMBL/GenBank/DDBJ databases">
        <authorList>
            <person name="Yamashiro T."/>
            <person name="Shiraishi A."/>
            <person name="Satake H."/>
            <person name="Nakayama K."/>
        </authorList>
    </citation>
    <scope>NUCLEOTIDE SEQUENCE</scope>
</reference>
<comment type="caution">
    <text evidence="2">The sequence shown here is derived from an EMBL/GenBank/DDBJ whole genome shotgun (WGS) entry which is preliminary data.</text>
</comment>
<evidence type="ECO:0000313" key="2">
    <source>
        <dbReference type="EMBL" id="GJT87709.1"/>
    </source>
</evidence>
<feature type="compositionally biased region" description="Polar residues" evidence="1">
    <location>
        <begin position="95"/>
        <end position="105"/>
    </location>
</feature>
<evidence type="ECO:0000313" key="3">
    <source>
        <dbReference type="Proteomes" id="UP001151760"/>
    </source>
</evidence>
<feature type="compositionally biased region" description="Basic and acidic residues" evidence="1">
    <location>
        <begin position="212"/>
        <end position="223"/>
    </location>
</feature>
<feature type="region of interest" description="Disordered" evidence="1">
    <location>
        <begin position="42"/>
        <end position="67"/>
    </location>
</feature>
<dbReference type="EMBL" id="BQNB010019661">
    <property type="protein sequence ID" value="GJT87709.1"/>
    <property type="molecule type" value="Genomic_DNA"/>
</dbReference>
<organism evidence="2 3">
    <name type="scientific">Tanacetum coccineum</name>
    <dbReference type="NCBI Taxonomy" id="301880"/>
    <lineage>
        <taxon>Eukaryota</taxon>
        <taxon>Viridiplantae</taxon>
        <taxon>Streptophyta</taxon>
        <taxon>Embryophyta</taxon>
        <taxon>Tracheophyta</taxon>
        <taxon>Spermatophyta</taxon>
        <taxon>Magnoliopsida</taxon>
        <taxon>eudicotyledons</taxon>
        <taxon>Gunneridae</taxon>
        <taxon>Pentapetalae</taxon>
        <taxon>asterids</taxon>
        <taxon>campanulids</taxon>
        <taxon>Asterales</taxon>
        <taxon>Asteraceae</taxon>
        <taxon>Asteroideae</taxon>
        <taxon>Anthemideae</taxon>
        <taxon>Anthemidinae</taxon>
        <taxon>Tanacetum</taxon>
    </lineage>
</organism>
<feature type="compositionally biased region" description="Basic and acidic residues" evidence="1">
    <location>
        <begin position="164"/>
        <end position="176"/>
    </location>
</feature>
<sequence>MYKDQSFQEEKRYDAILPDYITNPAMKESEALFKDTDQICDEAPKPSSGKRVKATAKVAKSGKKKQPTLGLETLSDIALTEAEQMKLAIERSKTQLHISQPSSSGAHEGTGVTPGVPDVPTYESDDEQISWKSSEEEDDDEENVSEHEDDDDDERTESDNDGDDFVHPKFSTHDDEAKQDEEVNEEDSFDPRVQTPSHVESTDDEDSDDEIHDANVEGDKMNEEETYAEDEANVLYGDVNINLEGRGTVMTDAPLPNVQATQETEDTHVILTAPINPEGQQQSSSVSSGFVSNMLNPRPDTCIDSIFNLNTEATSLVDVPVTTIAEPPLVFATTLPPPPTPLITHMQQTPVPTPTIVPSSSLQDLPNFGSLFGFDHRLKTLETDFSEFKQKNQFAEAVSSIPSIVDAYLANKMNEAVKIAVQLQSDKLREESQAKNEAFLNSLDDNIKKIIKD</sequence>
<keyword evidence="3" id="KW-1185">Reference proteome</keyword>
<protein>
    <submittedName>
        <fullName evidence="2">Uncharacterized protein</fullName>
    </submittedName>
</protein>
<dbReference type="Proteomes" id="UP001151760">
    <property type="component" value="Unassembled WGS sequence"/>
</dbReference>
<evidence type="ECO:0000256" key="1">
    <source>
        <dbReference type="SAM" id="MobiDB-lite"/>
    </source>
</evidence>
<feature type="compositionally biased region" description="Acidic residues" evidence="1">
    <location>
        <begin position="177"/>
        <end position="188"/>
    </location>
</feature>
<proteinExistence type="predicted"/>
<feature type="region of interest" description="Disordered" evidence="1">
    <location>
        <begin position="91"/>
        <end position="224"/>
    </location>
</feature>
<accession>A0ABQ5HJL0</accession>
<feature type="compositionally biased region" description="Acidic residues" evidence="1">
    <location>
        <begin position="135"/>
        <end position="163"/>
    </location>
</feature>